<keyword evidence="3" id="KW-1185">Reference proteome</keyword>
<dbReference type="VEuPathDB" id="VectorBase:GPAI018578"/>
<reference evidence="3" key="1">
    <citation type="submission" date="2014-03" db="EMBL/GenBank/DDBJ databases">
        <authorList>
            <person name="Aksoy S."/>
            <person name="Warren W."/>
            <person name="Wilson R.K."/>
        </authorList>
    </citation>
    <scope>NUCLEOTIDE SEQUENCE [LARGE SCALE GENOMIC DNA]</scope>
    <source>
        <strain evidence="3">IAEA</strain>
    </source>
</reference>
<reference evidence="2" key="2">
    <citation type="submission" date="2020-05" db="UniProtKB">
        <authorList>
            <consortium name="EnsemblMetazoa"/>
        </authorList>
    </citation>
    <scope>IDENTIFICATION</scope>
    <source>
        <strain evidence="2">IAEA</strain>
    </source>
</reference>
<organism evidence="2 3">
    <name type="scientific">Glossina pallidipes</name>
    <name type="common">Tsetse fly</name>
    <dbReference type="NCBI Taxonomy" id="7398"/>
    <lineage>
        <taxon>Eukaryota</taxon>
        <taxon>Metazoa</taxon>
        <taxon>Ecdysozoa</taxon>
        <taxon>Arthropoda</taxon>
        <taxon>Hexapoda</taxon>
        <taxon>Insecta</taxon>
        <taxon>Pterygota</taxon>
        <taxon>Neoptera</taxon>
        <taxon>Endopterygota</taxon>
        <taxon>Diptera</taxon>
        <taxon>Brachycera</taxon>
        <taxon>Muscomorpha</taxon>
        <taxon>Hippoboscoidea</taxon>
        <taxon>Glossinidae</taxon>
        <taxon>Glossina</taxon>
    </lineage>
</organism>
<feature type="transmembrane region" description="Helical" evidence="1">
    <location>
        <begin position="64"/>
        <end position="92"/>
    </location>
</feature>
<evidence type="ECO:0000313" key="2">
    <source>
        <dbReference type="EnsemblMetazoa" id="GPAI018578-PA"/>
    </source>
</evidence>
<protein>
    <submittedName>
        <fullName evidence="2">Uncharacterized protein</fullName>
    </submittedName>
</protein>
<evidence type="ECO:0000313" key="3">
    <source>
        <dbReference type="Proteomes" id="UP000092445"/>
    </source>
</evidence>
<sequence>MKTLSVNCQRTLRQEGFSASRVSSVSNIRPRFVPNNIGPVDDSVPYSLLKATDQDFTFAKYGRFTIVIVTATGVAVIRFLHSFFVMVQFCLISFDEIRLEERVIGDLCKRHDESLVQK</sequence>
<keyword evidence="1" id="KW-0472">Membrane</keyword>
<evidence type="ECO:0000256" key="1">
    <source>
        <dbReference type="SAM" id="Phobius"/>
    </source>
</evidence>
<dbReference type="EnsemblMetazoa" id="GPAI018578-RA">
    <property type="protein sequence ID" value="GPAI018578-PA"/>
    <property type="gene ID" value="GPAI018578"/>
</dbReference>
<dbReference type="AlphaFoldDB" id="A0A1A9ZLP6"/>
<keyword evidence="1" id="KW-1133">Transmembrane helix</keyword>
<accession>A0A1A9ZLP6</accession>
<keyword evidence="1" id="KW-0812">Transmembrane</keyword>
<name>A0A1A9ZLP6_GLOPL</name>
<proteinExistence type="predicted"/>
<dbReference type="Proteomes" id="UP000092445">
    <property type="component" value="Unassembled WGS sequence"/>
</dbReference>